<evidence type="ECO:0000256" key="4">
    <source>
        <dbReference type="ARBA" id="ARBA00022989"/>
    </source>
</evidence>
<feature type="transmembrane region" description="Helical" evidence="6">
    <location>
        <begin position="240"/>
        <end position="259"/>
    </location>
</feature>
<protein>
    <submittedName>
        <fullName evidence="8">DMT family transporter</fullName>
    </submittedName>
</protein>
<evidence type="ECO:0000256" key="2">
    <source>
        <dbReference type="ARBA" id="ARBA00022475"/>
    </source>
</evidence>
<evidence type="ECO:0000259" key="7">
    <source>
        <dbReference type="Pfam" id="PF00892"/>
    </source>
</evidence>
<dbReference type="SUPFAM" id="SSF103481">
    <property type="entry name" value="Multidrug resistance efflux transporter EmrE"/>
    <property type="match status" value="2"/>
</dbReference>
<dbReference type="PANTHER" id="PTHR42920">
    <property type="entry name" value="OS03G0707200 PROTEIN-RELATED"/>
    <property type="match status" value="1"/>
</dbReference>
<comment type="subcellular location">
    <subcellularLocation>
        <location evidence="1">Cell membrane</location>
        <topology evidence="1">Multi-pass membrane protein</topology>
    </subcellularLocation>
</comment>
<evidence type="ECO:0000256" key="6">
    <source>
        <dbReference type="SAM" id="Phobius"/>
    </source>
</evidence>
<feature type="domain" description="EamA" evidence="7">
    <location>
        <begin position="4"/>
        <end position="134"/>
    </location>
</feature>
<feature type="domain" description="EamA" evidence="7">
    <location>
        <begin position="150"/>
        <end position="281"/>
    </location>
</feature>
<dbReference type="EMBL" id="CP058952">
    <property type="protein sequence ID" value="QLI80623.1"/>
    <property type="molecule type" value="Genomic_DNA"/>
</dbReference>
<proteinExistence type="predicted"/>
<dbReference type="InterPro" id="IPR037185">
    <property type="entry name" value="EmrE-like"/>
</dbReference>
<feature type="transmembrane region" description="Helical" evidence="6">
    <location>
        <begin position="142"/>
        <end position="168"/>
    </location>
</feature>
<dbReference type="Proteomes" id="UP000510822">
    <property type="component" value="Chromosome"/>
</dbReference>
<name>A0A7D5Z3C6_9NEIS</name>
<dbReference type="Pfam" id="PF00892">
    <property type="entry name" value="EamA"/>
    <property type="match status" value="2"/>
</dbReference>
<dbReference type="GO" id="GO:0005886">
    <property type="term" value="C:plasma membrane"/>
    <property type="evidence" value="ECO:0007669"/>
    <property type="project" value="UniProtKB-SubCell"/>
</dbReference>
<dbReference type="KEGG" id="cfon:HZU75_03240"/>
<feature type="transmembrane region" description="Helical" evidence="6">
    <location>
        <begin position="91"/>
        <end position="111"/>
    </location>
</feature>
<keyword evidence="2" id="KW-1003">Cell membrane</keyword>
<accession>A0A7D5Z3C6</accession>
<dbReference type="AlphaFoldDB" id="A0A7D5Z3C6"/>
<evidence type="ECO:0000256" key="5">
    <source>
        <dbReference type="ARBA" id="ARBA00023136"/>
    </source>
</evidence>
<feature type="transmembrane region" description="Helical" evidence="6">
    <location>
        <begin position="66"/>
        <end position="85"/>
    </location>
</feature>
<keyword evidence="3 6" id="KW-0812">Transmembrane</keyword>
<evidence type="ECO:0000256" key="1">
    <source>
        <dbReference type="ARBA" id="ARBA00004651"/>
    </source>
</evidence>
<dbReference type="RefSeq" id="WP_180307763.1">
    <property type="nucleotide sequence ID" value="NZ_CP058952.1"/>
</dbReference>
<reference evidence="8 9" key="1">
    <citation type="journal article" date="2016" name="Int. J. Syst. Evol. Microbiol.">
        <title>Chitinibacter fontanus sp. nov., isolated from a spring.</title>
        <authorList>
            <person name="Sheu S.Y."/>
            <person name="Li Y.S."/>
            <person name="Young C.C."/>
            <person name="Chen W.M."/>
        </authorList>
    </citation>
    <scope>NUCLEOTIDE SEQUENCE [LARGE SCALE GENOMIC DNA]</scope>
    <source>
        <strain evidence="8 9">STM-7</strain>
    </source>
</reference>
<dbReference type="InterPro" id="IPR051258">
    <property type="entry name" value="Diverse_Substrate_Transporter"/>
</dbReference>
<feature type="transmembrane region" description="Helical" evidence="6">
    <location>
        <begin position="180"/>
        <end position="198"/>
    </location>
</feature>
<evidence type="ECO:0000313" key="8">
    <source>
        <dbReference type="EMBL" id="QLI80623.1"/>
    </source>
</evidence>
<dbReference type="Gene3D" id="1.10.3730.20">
    <property type="match status" value="1"/>
</dbReference>
<feature type="transmembrane region" description="Helical" evidence="6">
    <location>
        <begin position="118"/>
        <end position="136"/>
    </location>
</feature>
<feature type="transmembrane region" description="Helical" evidence="6">
    <location>
        <begin position="265"/>
        <end position="284"/>
    </location>
</feature>
<keyword evidence="5 6" id="KW-0472">Membrane</keyword>
<dbReference type="PANTHER" id="PTHR42920:SF11">
    <property type="entry name" value="INNER MEMBRANE PROTEIN YTFF"/>
    <property type="match status" value="1"/>
</dbReference>
<feature type="transmembrane region" description="Helical" evidence="6">
    <location>
        <begin position="34"/>
        <end position="54"/>
    </location>
</feature>
<organism evidence="8 9">
    <name type="scientific">Chitinibacter fontanus</name>
    <dbReference type="NCBI Taxonomy" id="1737446"/>
    <lineage>
        <taxon>Bacteria</taxon>
        <taxon>Pseudomonadati</taxon>
        <taxon>Pseudomonadota</taxon>
        <taxon>Betaproteobacteria</taxon>
        <taxon>Neisseriales</taxon>
        <taxon>Chitinibacteraceae</taxon>
        <taxon>Chitinibacter</taxon>
    </lineage>
</organism>
<evidence type="ECO:0000256" key="3">
    <source>
        <dbReference type="ARBA" id="ARBA00022692"/>
    </source>
</evidence>
<dbReference type="InterPro" id="IPR000620">
    <property type="entry name" value="EamA_dom"/>
</dbReference>
<sequence>MAYWYPLMAVLIWAANTVVSKAAAAVIDPAAISLYRWLIAALVLTPLLLPQLLRHWAQIRQDWAKFSVLALLGMVLYQSLAYFAAHSTSATNMGVICALIPLLGLLLNTILFRFRPTLAAIIGALLSFSGVVYLLGQGNPLAVLAAGINLGDGLMLLGASAYALYGILLRRWALPYGHWLNLYVQILLGVVLLLPVAATAKTLVVVPQAWVLLLFAGIASSILASFCWMQGVQRLGSERAAIFMNLLPLFTALIAVLVLNEQLQHFHYLGGGAILAGVLLVQLAQWRPASRPG</sequence>
<keyword evidence="9" id="KW-1185">Reference proteome</keyword>
<evidence type="ECO:0000313" key="9">
    <source>
        <dbReference type="Proteomes" id="UP000510822"/>
    </source>
</evidence>
<feature type="transmembrane region" description="Helical" evidence="6">
    <location>
        <begin position="210"/>
        <end position="228"/>
    </location>
</feature>
<gene>
    <name evidence="8" type="ORF">HZU75_03240</name>
</gene>
<keyword evidence="4 6" id="KW-1133">Transmembrane helix</keyword>